<keyword evidence="9" id="KW-1185">Reference proteome</keyword>
<protein>
    <submittedName>
        <fullName evidence="8">DoxX family membrane protein</fullName>
    </submittedName>
</protein>
<keyword evidence="3" id="KW-0285">Flavoprotein</keyword>
<dbReference type="PANTHER" id="PTHR42913:SF3">
    <property type="entry name" value="64 KDA MITOCHONDRIAL NADH DEHYDROGENASE (EUROFUNG)"/>
    <property type="match status" value="1"/>
</dbReference>
<dbReference type="OrthoDB" id="676158at2"/>
<dbReference type="PRINTS" id="PR00368">
    <property type="entry name" value="FADPNR"/>
</dbReference>
<evidence type="ECO:0000256" key="1">
    <source>
        <dbReference type="ARBA" id="ARBA00001974"/>
    </source>
</evidence>
<dbReference type="Gene3D" id="3.50.50.100">
    <property type="match status" value="1"/>
</dbReference>
<keyword evidence="6" id="KW-0812">Transmembrane</keyword>
<keyword evidence="5" id="KW-0560">Oxidoreductase</keyword>
<dbReference type="Pfam" id="PF07992">
    <property type="entry name" value="Pyr_redox_2"/>
    <property type="match status" value="1"/>
</dbReference>
<dbReference type="InterPro" id="IPR051169">
    <property type="entry name" value="NADH-Q_oxidoreductase"/>
</dbReference>
<evidence type="ECO:0000256" key="2">
    <source>
        <dbReference type="ARBA" id="ARBA00005272"/>
    </source>
</evidence>
<keyword evidence="6" id="KW-0472">Membrane</keyword>
<evidence type="ECO:0000256" key="3">
    <source>
        <dbReference type="ARBA" id="ARBA00022630"/>
    </source>
</evidence>
<comment type="cofactor">
    <cofactor evidence="1">
        <name>FAD</name>
        <dbReference type="ChEBI" id="CHEBI:57692"/>
    </cofactor>
</comment>
<comment type="similarity">
    <text evidence="2">Belongs to the NADH dehydrogenase family.</text>
</comment>
<reference evidence="8 9" key="1">
    <citation type="submission" date="2019-07" db="EMBL/GenBank/DDBJ databases">
        <authorList>
            <person name="Kim J."/>
        </authorList>
    </citation>
    <scope>NUCLEOTIDE SEQUENCE [LARGE SCALE GENOMIC DNA]</scope>
    <source>
        <strain evidence="9">dk17</strain>
    </source>
</reference>
<name>A0A563U1R3_9SPHI</name>
<dbReference type="PANTHER" id="PTHR42913">
    <property type="entry name" value="APOPTOSIS-INDUCING FACTOR 1"/>
    <property type="match status" value="1"/>
</dbReference>
<proteinExistence type="inferred from homology"/>
<organism evidence="8 9">
    <name type="scientific">Mucilaginibacter pallidiroseus</name>
    <dbReference type="NCBI Taxonomy" id="2599295"/>
    <lineage>
        <taxon>Bacteria</taxon>
        <taxon>Pseudomonadati</taxon>
        <taxon>Bacteroidota</taxon>
        <taxon>Sphingobacteriia</taxon>
        <taxon>Sphingobacteriales</taxon>
        <taxon>Sphingobacteriaceae</taxon>
        <taxon>Mucilaginibacter</taxon>
    </lineage>
</organism>
<gene>
    <name evidence="8" type="ORF">FPZ43_18345</name>
</gene>
<dbReference type="GO" id="GO:0019646">
    <property type="term" value="P:aerobic electron transport chain"/>
    <property type="evidence" value="ECO:0007669"/>
    <property type="project" value="TreeGrafter"/>
</dbReference>
<feature type="transmembrane region" description="Helical" evidence="6">
    <location>
        <begin position="517"/>
        <end position="537"/>
    </location>
</feature>
<evidence type="ECO:0000259" key="7">
    <source>
        <dbReference type="Pfam" id="PF07992"/>
    </source>
</evidence>
<feature type="domain" description="FAD/NAD(P)-binding" evidence="7">
    <location>
        <begin position="4"/>
        <end position="301"/>
    </location>
</feature>
<keyword evidence="6" id="KW-1133">Transmembrane helix</keyword>
<keyword evidence="4" id="KW-0274">FAD</keyword>
<dbReference type="RefSeq" id="WP_146383390.1">
    <property type="nucleotide sequence ID" value="NZ_VOEJ01000011.1"/>
</dbReference>
<sequence>MKKRLVIIGGGFSGFWSALSAVRQSRKINKRDEVEIAIIHPDEPFIAGPRLYKTSPHGLSVELLRYTVPLGITLITGRVEKISPETNEISVVTIDSTSSVSYDYLVLSTGSVLKRSDVSGIEHTFNVESFDAARKLEQHLEKLAREQFRGKGATTLVVVGSGQTGLEILLTIVEKANSIAKRIVGLPPPFKAINIEKLPDIASSYSAEGQDYIRKAIEFQNIEVFTGTEVTSVDPGSIRLSSGDVIATKTVIWAAGMEASSLTSQFSGERDKLNRLKVDAYLKLPEYRNVILSGDVATIDTGNGETFLMATQYSNFEGRWAGHNAINDLFDLPLKEYSQTELITCFDLGENNRLLTVDRDHKVELTGREAHDIKVYLNTRLMYPPADAEDAVKASYPESPKLDKIKETYKCSSQINNKQHFQSNKFLMKKKDYAQLLLRLSIGLGFLSAVMDRIGWLGAPGGQNINWGNWQNFIAYTQMLMPWSPADLTKILGLIATIGEAVFGLLLILGYKTKWNAMGACLLTLIFIICMVFTAGTKAVFNYSVPSVCAGAFLLSAFNEFRWSIDNIYRESDSILR</sequence>
<dbReference type="GO" id="GO:0003955">
    <property type="term" value="F:NAD(P)H dehydrogenase (quinone) activity"/>
    <property type="evidence" value="ECO:0007669"/>
    <property type="project" value="TreeGrafter"/>
</dbReference>
<evidence type="ECO:0000313" key="9">
    <source>
        <dbReference type="Proteomes" id="UP000320042"/>
    </source>
</evidence>
<dbReference type="AlphaFoldDB" id="A0A563U1R3"/>
<dbReference type="PRINTS" id="PR00411">
    <property type="entry name" value="PNDRDTASEI"/>
</dbReference>
<accession>A0A563U1R3</accession>
<dbReference type="SUPFAM" id="SSF51905">
    <property type="entry name" value="FAD/NAD(P)-binding domain"/>
    <property type="match status" value="1"/>
</dbReference>
<dbReference type="InterPro" id="IPR036188">
    <property type="entry name" value="FAD/NAD-bd_sf"/>
</dbReference>
<evidence type="ECO:0000256" key="5">
    <source>
        <dbReference type="ARBA" id="ARBA00023002"/>
    </source>
</evidence>
<evidence type="ECO:0000313" key="8">
    <source>
        <dbReference type="EMBL" id="TWR24389.1"/>
    </source>
</evidence>
<evidence type="ECO:0000256" key="6">
    <source>
        <dbReference type="SAM" id="Phobius"/>
    </source>
</evidence>
<evidence type="ECO:0000256" key="4">
    <source>
        <dbReference type="ARBA" id="ARBA00022827"/>
    </source>
</evidence>
<dbReference type="EMBL" id="VOEJ01000011">
    <property type="protein sequence ID" value="TWR24389.1"/>
    <property type="molecule type" value="Genomic_DNA"/>
</dbReference>
<feature type="transmembrane region" description="Helical" evidence="6">
    <location>
        <begin position="491"/>
        <end position="510"/>
    </location>
</feature>
<dbReference type="InterPro" id="IPR023753">
    <property type="entry name" value="FAD/NAD-binding_dom"/>
</dbReference>
<comment type="caution">
    <text evidence="8">The sequence shown here is derived from an EMBL/GenBank/DDBJ whole genome shotgun (WGS) entry which is preliminary data.</text>
</comment>
<dbReference type="Proteomes" id="UP000320042">
    <property type="component" value="Unassembled WGS sequence"/>
</dbReference>